<protein>
    <submittedName>
        <fullName evidence="3">Uncharacterized protein</fullName>
    </submittedName>
</protein>
<feature type="transmembrane region" description="Helical" evidence="2">
    <location>
        <begin position="12"/>
        <end position="32"/>
    </location>
</feature>
<evidence type="ECO:0000313" key="4">
    <source>
        <dbReference type="Proteomes" id="UP001321760"/>
    </source>
</evidence>
<evidence type="ECO:0000256" key="2">
    <source>
        <dbReference type="SAM" id="Phobius"/>
    </source>
</evidence>
<proteinExistence type="predicted"/>
<keyword evidence="2" id="KW-0812">Transmembrane</keyword>
<feature type="region of interest" description="Disordered" evidence="1">
    <location>
        <begin position="96"/>
        <end position="117"/>
    </location>
</feature>
<dbReference type="AlphaFoldDB" id="A0AAV9GRD3"/>
<accession>A0AAV9GRD3</accession>
<organism evidence="3 4">
    <name type="scientific">Podospora aff. communis PSN243</name>
    <dbReference type="NCBI Taxonomy" id="3040156"/>
    <lineage>
        <taxon>Eukaryota</taxon>
        <taxon>Fungi</taxon>
        <taxon>Dikarya</taxon>
        <taxon>Ascomycota</taxon>
        <taxon>Pezizomycotina</taxon>
        <taxon>Sordariomycetes</taxon>
        <taxon>Sordariomycetidae</taxon>
        <taxon>Sordariales</taxon>
        <taxon>Podosporaceae</taxon>
        <taxon>Podospora</taxon>
    </lineage>
</organism>
<gene>
    <name evidence="3" type="ORF">QBC34DRAFT_404198</name>
</gene>
<dbReference type="EMBL" id="MU865935">
    <property type="protein sequence ID" value="KAK4449908.1"/>
    <property type="molecule type" value="Genomic_DNA"/>
</dbReference>
<keyword evidence="4" id="KW-1185">Reference proteome</keyword>
<evidence type="ECO:0000256" key="1">
    <source>
        <dbReference type="SAM" id="MobiDB-lite"/>
    </source>
</evidence>
<keyword evidence="2" id="KW-0472">Membrane</keyword>
<sequence>MSQQLPNKVSCPSSSVFVSIFFSFPHLLLATIRRARLLDVLHLGREMPRIWTPTITAATGQKAPGPPRLAVPGHDHGSVSVNISAINPNRHQCLRRASGEGTRDKRWRGRCSRAGPSGKRRCRLGAL</sequence>
<reference evidence="3" key="2">
    <citation type="submission" date="2023-05" db="EMBL/GenBank/DDBJ databases">
        <authorList>
            <consortium name="Lawrence Berkeley National Laboratory"/>
            <person name="Steindorff A."/>
            <person name="Hensen N."/>
            <person name="Bonometti L."/>
            <person name="Westerberg I."/>
            <person name="Brannstrom I.O."/>
            <person name="Guillou S."/>
            <person name="Cros-Aarteil S."/>
            <person name="Calhoun S."/>
            <person name="Haridas S."/>
            <person name="Kuo A."/>
            <person name="Mondo S."/>
            <person name="Pangilinan J."/>
            <person name="Riley R."/>
            <person name="Labutti K."/>
            <person name="Andreopoulos B."/>
            <person name="Lipzen A."/>
            <person name="Chen C."/>
            <person name="Yanf M."/>
            <person name="Daum C."/>
            <person name="Ng V."/>
            <person name="Clum A."/>
            <person name="Ohm R."/>
            <person name="Martin F."/>
            <person name="Silar P."/>
            <person name="Natvig D."/>
            <person name="Lalanne C."/>
            <person name="Gautier V."/>
            <person name="Ament-Velasquez S.L."/>
            <person name="Kruys A."/>
            <person name="Hutchinson M.I."/>
            <person name="Powell A.J."/>
            <person name="Barry K."/>
            <person name="Miller A.N."/>
            <person name="Grigoriev I.V."/>
            <person name="Debuchy R."/>
            <person name="Gladieux P."/>
            <person name="Thoren M.H."/>
            <person name="Johannesson H."/>
        </authorList>
    </citation>
    <scope>NUCLEOTIDE SEQUENCE</scope>
    <source>
        <strain evidence="3">PSN243</strain>
    </source>
</reference>
<keyword evidence="2" id="KW-1133">Transmembrane helix</keyword>
<name>A0AAV9GRD3_9PEZI</name>
<comment type="caution">
    <text evidence="3">The sequence shown here is derived from an EMBL/GenBank/DDBJ whole genome shotgun (WGS) entry which is preliminary data.</text>
</comment>
<dbReference type="Proteomes" id="UP001321760">
    <property type="component" value="Unassembled WGS sequence"/>
</dbReference>
<evidence type="ECO:0000313" key="3">
    <source>
        <dbReference type="EMBL" id="KAK4449908.1"/>
    </source>
</evidence>
<reference evidence="3" key="1">
    <citation type="journal article" date="2023" name="Mol. Phylogenet. Evol.">
        <title>Genome-scale phylogeny and comparative genomics of the fungal order Sordariales.</title>
        <authorList>
            <person name="Hensen N."/>
            <person name="Bonometti L."/>
            <person name="Westerberg I."/>
            <person name="Brannstrom I.O."/>
            <person name="Guillou S."/>
            <person name="Cros-Aarteil S."/>
            <person name="Calhoun S."/>
            <person name="Haridas S."/>
            <person name="Kuo A."/>
            <person name="Mondo S."/>
            <person name="Pangilinan J."/>
            <person name="Riley R."/>
            <person name="LaButti K."/>
            <person name="Andreopoulos B."/>
            <person name="Lipzen A."/>
            <person name="Chen C."/>
            <person name="Yan M."/>
            <person name="Daum C."/>
            <person name="Ng V."/>
            <person name="Clum A."/>
            <person name="Steindorff A."/>
            <person name="Ohm R.A."/>
            <person name="Martin F."/>
            <person name="Silar P."/>
            <person name="Natvig D.O."/>
            <person name="Lalanne C."/>
            <person name="Gautier V."/>
            <person name="Ament-Velasquez S.L."/>
            <person name="Kruys A."/>
            <person name="Hutchinson M.I."/>
            <person name="Powell A.J."/>
            <person name="Barry K."/>
            <person name="Miller A.N."/>
            <person name="Grigoriev I.V."/>
            <person name="Debuchy R."/>
            <person name="Gladieux P."/>
            <person name="Hiltunen Thoren M."/>
            <person name="Johannesson H."/>
        </authorList>
    </citation>
    <scope>NUCLEOTIDE SEQUENCE</scope>
    <source>
        <strain evidence="3">PSN243</strain>
    </source>
</reference>